<evidence type="ECO:0000256" key="3">
    <source>
        <dbReference type="ARBA" id="ARBA00022448"/>
    </source>
</evidence>
<evidence type="ECO:0000256" key="5">
    <source>
        <dbReference type="ARBA" id="ARBA00022989"/>
    </source>
</evidence>
<dbReference type="InterPro" id="IPR027417">
    <property type="entry name" value="P-loop_NTPase"/>
</dbReference>
<proteinExistence type="inferred from homology"/>
<keyword evidence="5" id="KW-1133">Transmembrane helix</keyword>
<dbReference type="EMBL" id="CP111015">
    <property type="protein sequence ID" value="WAR01364.1"/>
    <property type="molecule type" value="Genomic_DNA"/>
</dbReference>
<evidence type="ECO:0000313" key="9">
    <source>
        <dbReference type="Proteomes" id="UP001164746"/>
    </source>
</evidence>
<name>A0ABY7DWT6_MYAAR</name>
<dbReference type="Gene3D" id="3.40.50.300">
    <property type="entry name" value="P-loop containing nucleotide triphosphate hydrolases"/>
    <property type="match status" value="1"/>
</dbReference>
<evidence type="ECO:0000256" key="1">
    <source>
        <dbReference type="ARBA" id="ARBA00004141"/>
    </source>
</evidence>
<dbReference type="Proteomes" id="UP001164746">
    <property type="component" value="Chromosome 4"/>
</dbReference>
<sequence length="101" mass="10969">MNTLSKDTILALKSVCFSTKRNTILDDVTCTAQSGDILAIMGPSGAGKTTLLNVISGRQKLTSGEITLSGVQFGKQLRRRLGFVLQSDVLFSNLTLWETLY</sequence>
<dbReference type="PANTHER" id="PTHR48041:SF63">
    <property type="entry name" value="EARLY GENE AT 23, ISOFORM C"/>
    <property type="match status" value="1"/>
</dbReference>
<evidence type="ECO:0000256" key="4">
    <source>
        <dbReference type="ARBA" id="ARBA00022692"/>
    </source>
</evidence>
<dbReference type="PANTHER" id="PTHR48041">
    <property type="entry name" value="ABC TRANSPORTER G FAMILY MEMBER 28"/>
    <property type="match status" value="1"/>
</dbReference>
<feature type="domain" description="ABC transporter" evidence="7">
    <location>
        <begin position="25"/>
        <end position="98"/>
    </location>
</feature>
<protein>
    <submittedName>
        <fullName evidence="8">AB14G-like protein</fullName>
    </submittedName>
</protein>
<dbReference type="InterPro" id="IPR003439">
    <property type="entry name" value="ABC_transporter-like_ATP-bd"/>
</dbReference>
<keyword evidence="9" id="KW-1185">Reference proteome</keyword>
<feature type="non-terminal residue" evidence="8">
    <location>
        <position position="101"/>
    </location>
</feature>
<comment type="subcellular location">
    <subcellularLocation>
        <location evidence="1">Membrane</location>
        <topology evidence="1">Multi-pass membrane protein</topology>
    </subcellularLocation>
</comment>
<dbReference type="SUPFAM" id="SSF52540">
    <property type="entry name" value="P-loop containing nucleoside triphosphate hydrolases"/>
    <property type="match status" value="1"/>
</dbReference>
<reference evidence="8" key="1">
    <citation type="submission" date="2022-11" db="EMBL/GenBank/DDBJ databases">
        <title>Centuries of genome instability and evolution in soft-shell clam transmissible cancer (bioRxiv).</title>
        <authorList>
            <person name="Hart S.F.M."/>
            <person name="Yonemitsu M.A."/>
            <person name="Giersch R.M."/>
            <person name="Beal B.F."/>
            <person name="Arriagada G."/>
            <person name="Davis B.W."/>
            <person name="Ostrander E.A."/>
            <person name="Goff S.P."/>
            <person name="Metzger M.J."/>
        </authorList>
    </citation>
    <scope>NUCLEOTIDE SEQUENCE</scope>
    <source>
        <strain evidence="8">MELC-2E11</strain>
        <tissue evidence="8">Siphon/mantle</tissue>
    </source>
</reference>
<dbReference type="InterPro" id="IPR050352">
    <property type="entry name" value="ABCG_transporters"/>
</dbReference>
<keyword evidence="4" id="KW-0812">Transmembrane</keyword>
<evidence type="ECO:0000256" key="2">
    <source>
        <dbReference type="ARBA" id="ARBA00005814"/>
    </source>
</evidence>
<evidence type="ECO:0000259" key="7">
    <source>
        <dbReference type="Pfam" id="PF00005"/>
    </source>
</evidence>
<keyword evidence="3" id="KW-0813">Transport</keyword>
<accession>A0ABY7DWT6</accession>
<keyword evidence="6" id="KW-0472">Membrane</keyword>
<comment type="similarity">
    <text evidence="2">Belongs to the ABC transporter superfamily. ABCG family. Eye pigment precursor importer (TC 3.A.1.204) subfamily.</text>
</comment>
<evidence type="ECO:0000256" key="6">
    <source>
        <dbReference type="ARBA" id="ARBA00023136"/>
    </source>
</evidence>
<organism evidence="8 9">
    <name type="scientific">Mya arenaria</name>
    <name type="common">Soft-shell clam</name>
    <dbReference type="NCBI Taxonomy" id="6604"/>
    <lineage>
        <taxon>Eukaryota</taxon>
        <taxon>Metazoa</taxon>
        <taxon>Spiralia</taxon>
        <taxon>Lophotrochozoa</taxon>
        <taxon>Mollusca</taxon>
        <taxon>Bivalvia</taxon>
        <taxon>Autobranchia</taxon>
        <taxon>Heteroconchia</taxon>
        <taxon>Euheterodonta</taxon>
        <taxon>Imparidentia</taxon>
        <taxon>Neoheterodontei</taxon>
        <taxon>Myida</taxon>
        <taxon>Myoidea</taxon>
        <taxon>Myidae</taxon>
        <taxon>Mya</taxon>
    </lineage>
</organism>
<dbReference type="Pfam" id="PF00005">
    <property type="entry name" value="ABC_tran"/>
    <property type="match status" value="1"/>
</dbReference>
<evidence type="ECO:0000313" key="8">
    <source>
        <dbReference type="EMBL" id="WAR01364.1"/>
    </source>
</evidence>
<gene>
    <name evidence="8" type="ORF">MAR_007922</name>
</gene>